<dbReference type="FunFam" id="2.130.10.10:FF:000034">
    <property type="entry name" value="Pre-mRNA-processing factor 17, putative"/>
    <property type="match status" value="1"/>
</dbReference>
<dbReference type="Gene3D" id="2.130.10.10">
    <property type="entry name" value="YVTN repeat-like/Quinoprotein amine dehydrogenase"/>
    <property type="match status" value="1"/>
</dbReference>
<keyword evidence="7" id="KW-0539">Nucleus</keyword>
<accession>G0VH46</accession>
<evidence type="ECO:0000256" key="6">
    <source>
        <dbReference type="ARBA" id="ARBA00023187"/>
    </source>
</evidence>
<comment type="subcellular location">
    <subcellularLocation>
        <location evidence="1">Nucleus</location>
    </subcellularLocation>
</comment>
<evidence type="ECO:0000313" key="12">
    <source>
        <dbReference type="Proteomes" id="UP000001640"/>
    </source>
</evidence>
<dbReference type="InterPro" id="IPR032847">
    <property type="entry name" value="PRPF17"/>
</dbReference>
<dbReference type="GO" id="GO:0045292">
    <property type="term" value="P:mRNA cis splicing, via spliceosome"/>
    <property type="evidence" value="ECO:0007669"/>
    <property type="project" value="EnsemblFungi"/>
</dbReference>
<keyword evidence="2 9" id="KW-0853">WD repeat</keyword>
<dbReference type="InterPro" id="IPR036322">
    <property type="entry name" value="WD40_repeat_dom_sf"/>
</dbReference>
<dbReference type="KEGG" id="ncs:NCAS_0F03340"/>
<dbReference type="AlphaFoldDB" id="G0VH46"/>
<name>G0VH46_NAUCA</name>
<dbReference type="PANTHER" id="PTHR43979">
    <property type="entry name" value="PRE-MRNA-PROCESSING FACTOR 17"/>
    <property type="match status" value="1"/>
</dbReference>
<evidence type="ECO:0000256" key="10">
    <source>
        <dbReference type="SAM" id="MobiDB-lite"/>
    </source>
</evidence>
<feature type="repeat" description="WD" evidence="9">
    <location>
        <begin position="282"/>
        <end position="314"/>
    </location>
</feature>
<organism evidence="11 12">
    <name type="scientific">Naumovozyma castellii</name>
    <name type="common">Yeast</name>
    <name type="synonym">Saccharomyces castellii</name>
    <dbReference type="NCBI Taxonomy" id="27288"/>
    <lineage>
        <taxon>Eukaryota</taxon>
        <taxon>Fungi</taxon>
        <taxon>Dikarya</taxon>
        <taxon>Ascomycota</taxon>
        <taxon>Saccharomycotina</taxon>
        <taxon>Saccharomycetes</taxon>
        <taxon>Saccharomycetales</taxon>
        <taxon>Saccharomycetaceae</taxon>
        <taxon>Naumovozyma</taxon>
    </lineage>
</organism>
<dbReference type="FunCoup" id="G0VH46">
    <property type="interactions" value="931"/>
</dbReference>
<dbReference type="GeneID" id="96904465"/>
<protein>
    <recommendedName>
        <fullName evidence="8">Pre-mRNA-processing factor 17</fullName>
    </recommendedName>
</protein>
<dbReference type="EMBL" id="HE576757">
    <property type="protein sequence ID" value="CCC70818.1"/>
    <property type="molecule type" value="Genomic_DNA"/>
</dbReference>
<proteinExistence type="predicted"/>
<feature type="repeat" description="WD" evidence="9">
    <location>
        <begin position="382"/>
        <end position="413"/>
    </location>
</feature>
<dbReference type="GO" id="GO:0034399">
    <property type="term" value="C:nuclear periphery"/>
    <property type="evidence" value="ECO:0007669"/>
    <property type="project" value="EnsemblFungi"/>
</dbReference>
<dbReference type="InterPro" id="IPR001680">
    <property type="entry name" value="WD40_rpt"/>
</dbReference>
<evidence type="ECO:0000256" key="5">
    <source>
        <dbReference type="ARBA" id="ARBA00022737"/>
    </source>
</evidence>
<gene>
    <name evidence="11" type="primary">NCAS0F03340</name>
    <name evidence="11" type="ordered locus">NCAS_0F03340</name>
</gene>
<dbReference type="GO" id="GO:0000350">
    <property type="term" value="P:generation of catalytic spliceosome for second transesterification step"/>
    <property type="evidence" value="ECO:0007669"/>
    <property type="project" value="EnsemblFungi"/>
</dbReference>
<dbReference type="Pfam" id="PF00400">
    <property type="entry name" value="WD40"/>
    <property type="match status" value="4"/>
</dbReference>
<feature type="repeat" description="WD" evidence="9">
    <location>
        <begin position="151"/>
        <end position="193"/>
    </location>
</feature>
<evidence type="ECO:0000256" key="3">
    <source>
        <dbReference type="ARBA" id="ARBA00022664"/>
    </source>
</evidence>
<dbReference type="PRINTS" id="PR00320">
    <property type="entry name" value="GPROTEINBRPT"/>
</dbReference>
<dbReference type="PROSITE" id="PS50082">
    <property type="entry name" value="WD_REPEATS_2"/>
    <property type="match status" value="4"/>
</dbReference>
<dbReference type="eggNOG" id="KOG0282">
    <property type="taxonomic scope" value="Eukaryota"/>
</dbReference>
<dbReference type="OrthoDB" id="10257301at2759"/>
<dbReference type="CDD" id="cd00200">
    <property type="entry name" value="WD40"/>
    <property type="match status" value="1"/>
</dbReference>
<keyword evidence="5" id="KW-0677">Repeat</keyword>
<dbReference type="GO" id="GO:0071013">
    <property type="term" value="C:catalytic step 2 spliceosome"/>
    <property type="evidence" value="ECO:0007669"/>
    <property type="project" value="InterPro"/>
</dbReference>
<keyword evidence="6" id="KW-0508">mRNA splicing</keyword>
<keyword evidence="4" id="KW-0747">Spliceosome</keyword>
<dbReference type="InterPro" id="IPR015943">
    <property type="entry name" value="WD40/YVTN_repeat-like_dom_sf"/>
</dbReference>
<keyword evidence="3" id="KW-0507">mRNA processing</keyword>
<dbReference type="Proteomes" id="UP000001640">
    <property type="component" value="Chromosome 6"/>
</dbReference>
<feature type="compositionally biased region" description="Basic and acidic residues" evidence="10">
    <location>
        <begin position="73"/>
        <end position="84"/>
    </location>
</feature>
<dbReference type="GO" id="GO:0003729">
    <property type="term" value="F:mRNA binding"/>
    <property type="evidence" value="ECO:0007669"/>
    <property type="project" value="TreeGrafter"/>
</dbReference>
<dbReference type="GO" id="GO:0000386">
    <property type="term" value="F:second spliceosomal transesterification activity"/>
    <property type="evidence" value="ECO:0007669"/>
    <property type="project" value="EnsemblFungi"/>
</dbReference>
<dbReference type="HOGENOM" id="CLU_022571_0_0_1"/>
<dbReference type="SUPFAM" id="SSF50978">
    <property type="entry name" value="WD40 repeat-like"/>
    <property type="match status" value="1"/>
</dbReference>
<keyword evidence="12" id="KW-1185">Reference proteome</keyword>
<dbReference type="GO" id="GO:0071014">
    <property type="term" value="C:post-mRNA release spliceosomal complex"/>
    <property type="evidence" value="ECO:0007669"/>
    <property type="project" value="EnsemblFungi"/>
</dbReference>
<sequence length="448" mass="50577">MGDEESSQELLNCADNGGLHDVLTGTKNNNGGTSIKKRKYKYTKSELKKRRQKRAAKGPWGSWSESDEDSADGIEKESGQHDMNTEIMIESDDDSDIPYEPFKESSQFYGDAEKDYQGRGIIHPPIDVGTSLNKPPLSFKCFLPKKIKYAMDGHTNGTTSLTFLPNSGNLLLSGGNDNIVKVWDFYHKRNLLRDYKGHSKAINSLDFNDDGTNFISSSFDHTIKIWDTEQGKVKTKLHFKSTPNDVKFRPFNSSEFIVGFANSKIYHYDTRISENDGRVQVYDHHMSSILALKFFPDGSKFISSSEDKTVRIWDNQVNVPIKQISDTTQYSMPSIDIHPDKKNFCAQSMDNTIYTYSMKPKYRRNPNKMFKGQTSAGYGIGLTFSADGRYVCSGDSKSKVHIWDWTTTRLLNTISIPGNKPITQVAWNPQETSKVACSGNTGKIYILD</sequence>
<evidence type="ECO:0000256" key="4">
    <source>
        <dbReference type="ARBA" id="ARBA00022728"/>
    </source>
</evidence>
<dbReference type="STRING" id="1064592.G0VH46"/>
<evidence type="ECO:0000256" key="2">
    <source>
        <dbReference type="ARBA" id="ARBA00022574"/>
    </source>
</evidence>
<evidence type="ECO:0000256" key="8">
    <source>
        <dbReference type="ARBA" id="ARBA00068146"/>
    </source>
</evidence>
<dbReference type="PROSITE" id="PS50294">
    <property type="entry name" value="WD_REPEATS_REGION"/>
    <property type="match status" value="3"/>
</dbReference>
<dbReference type="RefSeq" id="XP_003677172.1">
    <property type="nucleotide sequence ID" value="XM_003677124.1"/>
</dbReference>
<dbReference type="GO" id="GO:0000974">
    <property type="term" value="C:Prp19 complex"/>
    <property type="evidence" value="ECO:0007669"/>
    <property type="project" value="EnsemblFungi"/>
</dbReference>
<reference key="2">
    <citation type="submission" date="2011-08" db="EMBL/GenBank/DDBJ databases">
        <title>Genome sequence of Naumovozyma castellii.</title>
        <authorList>
            <person name="Gordon J.L."/>
            <person name="Armisen D."/>
            <person name="Proux-Wera E."/>
            <person name="OhEigeartaigh S.S."/>
            <person name="Byrne K.P."/>
            <person name="Wolfe K.H."/>
        </authorList>
    </citation>
    <scope>NUCLEOTIDE SEQUENCE</scope>
    <source>
        <strain>Type strain:CBS 4309</strain>
    </source>
</reference>
<dbReference type="InterPro" id="IPR020472">
    <property type="entry name" value="WD40_PAC1"/>
</dbReference>
<dbReference type="SMART" id="SM00320">
    <property type="entry name" value="WD40"/>
    <property type="match status" value="7"/>
</dbReference>
<dbReference type="OMA" id="VQVYDHH"/>
<dbReference type="GO" id="GO:0000348">
    <property type="term" value="P:mRNA branch site recognition"/>
    <property type="evidence" value="ECO:0007669"/>
    <property type="project" value="EnsemblFungi"/>
</dbReference>
<reference evidence="11 12" key="1">
    <citation type="journal article" date="2011" name="Proc. Natl. Acad. Sci. U.S.A.">
        <title>Evolutionary erosion of yeast sex chromosomes by mating-type switching accidents.</title>
        <authorList>
            <person name="Gordon J.L."/>
            <person name="Armisen D."/>
            <person name="Proux-Wera E."/>
            <person name="Oheigeartaigh S.S."/>
            <person name="Byrne K.P."/>
            <person name="Wolfe K.H."/>
        </authorList>
    </citation>
    <scope>NUCLEOTIDE SEQUENCE [LARGE SCALE GENOMIC DNA]</scope>
    <source>
        <strain evidence="12">ATCC 76901 / BCRC 22586 / CBS 4309 / NBRC 1992 / NRRL Y-12630</strain>
    </source>
</reference>
<evidence type="ECO:0000256" key="9">
    <source>
        <dbReference type="PROSITE-ProRule" id="PRU00221"/>
    </source>
</evidence>
<dbReference type="GO" id="GO:0000389">
    <property type="term" value="P:mRNA 3'-splice site recognition"/>
    <property type="evidence" value="ECO:0007669"/>
    <property type="project" value="EnsemblFungi"/>
</dbReference>
<evidence type="ECO:0000313" key="11">
    <source>
        <dbReference type="EMBL" id="CCC70818.1"/>
    </source>
</evidence>
<feature type="region of interest" description="Disordered" evidence="10">
    <location>
        <begin position="1"/>
        <end position="85"/>
    </location>
</feature>
<dbReference type="PANTHER" id="PTHR43979:SF1">
    <property type="entry name" value="PRE-MRNA-PROCESSING FACTOR 17"/>
    <property type="match status" value="1"/>
</dbReference>
<evidence type="ECO:0000256" key="7">
    <source>
        <dbReference type="ARBA" id="ARBA00023242"/>
    </source>
</evidence>
<feature type="compositionally biased region" description="Basic residues" evidence="10">
    <location>
        <begin position="35"/>
        <end position="56"/>
    </location>
</feature>
<dbReference type="InParanoid" id="G0VH46"/>
<feature type="repeat" description="WD" evidence="9">
    <location>
        <begin position="195"/>
        <end position="236"/>
    </location>
</feature>
<evidence type="ECO:0000256" key="1">
    <source>
        <dbReference type="ARBA" id="ARBA00004123"/>
    </source>
</evidence>